<keyword evidence="2" id="KW-1185">Reference proteome</keyword>
<name>A0A2S4W273_9BASI</name>
<comment type="caution">
    <text evidence="1">The sequence shown here is derived from an EMBL/GenBank/DDBJ whole genome shotgun (WGS) entry which is preliminary data.</text>
</comment>
<protein>
    <submittedName>
        <fullName evidence="1">Uncharacterized protein</fullName>
    </submittedName>
</protein>
<reference evidence="1" key="1">
    <citation type="submission" date="2017-12" db="EMBL/GenBank/DDBJ databases">
        <title>Gene loss provides genomic basis for host adaptation in cereal stripe rust fungi.</title>
        <authorList>
            <person name="Xia C."/>
        </authorList>
    </citation>
    <scope>NUCLEOTIDE SEQUENCE [LARGE SCALE GENOMIC DNA]</scope>
    <source>
        <strain evidence="1">93-210</strain>
    </source>
</reference>
<dbReference type="EMBL" id="PKSL01000010">
    <property type="protein sequence ID" value="POW15819.1"/>
    <property type="molecule type" value="Genomic_DNA"/>
</dbReference>
<dbReference type="AlphaFoldDB" id="A0A2S4W273"/>
<dbReference type="Proteomes" id="UP000239156">
    <property type="component" value="Unassembled WGS sequence"/>
</dbReference>
<evidence type="ECO:0000313" key="1">
    <source>
        <dbReference type="EMBL" id="POW15819.1"/>
    </source>
</evidence>
<sequence>MYLGSGSGTVFRPEPNHLHPEFTPVKVSFYEKGKDFENIQISVSFKQFYDNPGKSFFDQQSIELPETDLIFPGDEELYGFTEDEKERVIAELKSRPGATVQRYANISGATPVA</sequence>
<evidence type="ECO:0000313" key="2">
    <source>
        <dbReference type="Proteomes" id="UP000239156"/>
    </source>
</evidence>
<accession>A0A2S4W273</accession>
<dbReference type="VEuPathDB" id="FungiDB:PSTT_01859"/>
<gene>
    <name evidence="1" type="ORF">PSTT_01859</name>
</gene>
<proteinExistence type="predicted"/>
<organism evidence="1 2">
    <name type="scientific">Puccinia striiformis</name>
    <dbReference type="NCBI Taxonomy" id="27350"/>
    <lineage>
        <taxon>Eukaryota</taxon>
        <taxon>Fungi</taxon>
        <taxon>Dikarya</taxon>
        <taxon>Basidiomycota</taxon>
        <taxon>Pucciniomycotina</taxon>
        <taxon>Pucciniomycetes</taxon>
        <taxon>Pucciniales</taxon>
        <taxon>Pucciniaceae</taxon>
        <taxon>Puccinia</taxon>
    </lineage>
</organism>